<proteinExistence type="predicted"/>
<dbReference type="InterPro" id="IPR016197">
    <property type="entry name" value="Chromo-like_dom_sf"/>
</dbReference>
<accession>A0A2L2TZM3</accession>
<keyword evidence="4" id="KW-1185">Reference proteome</keyword>
<dbReference type="SMART" id="SM00298">
    <property type="entry name" value="CHROMO"/>
    <property type="match status" value="1"/>
</dbReference>
<sequence length="121" mass="14263">MPVKIFNHRCVNADYTVRLVVEMANGRRIILPEREVQAVYPHFVYGYWKSFSGGRAAITGFNMYHPFFILDHRKTKGRAGTIEYLVQWVGYDEEDTTWEQAQDLAFWSAELKDDYDEAYQL</sequence>
<dbReference type="InterPro" id="IPR000953">
    <property type="entry name" value="Chromo/chromo_shadow_dom"/>
</dbReference>
<name>A0A2L2TZM3_9HYPO</name>
<dbReference type="EMBL" id="LN649231">
    <property type="protein sequence ID" value="CEI70686.1"/>
    <property type="molecule type" value="Genomic_DNA"/>
</dbReference>
<dbReference type="GO" id="GO:0006338">
    <property type="term" value="P:chromatin remodeling"/>
    <property type="evidence" value="ECO:0007669"/>
    <property type="project" value="UniProtKB-ARBA"/>
</dbReference>
<dbReference type="Pfam" id="PF00385">
    <property type="entry name" value="Chromo"/>
    <property type="match status" value="1"/>
</dbReference>
<evidence type="ECO:0000259" key="2">
    <source>
        <dbReference type="PROSITE" id="PS50013"/>
    </source>
</evidence>
<comment type="subunit">
    <text evidence="1">Component of the NuA4 histone acetyltransferase complex.</text>
</comment>
<feature type="domain" description="Chromo" evidence="2">
    <location>
        <begin position="64"/>
        <end position="121"/>
    </location>
</feature>
<dbReference type="SUPFAM" id="SSF54160">
    <property type="entry name" value="Chromo domain-like"/>
    <property type="match status" value="1"/>
</dbReference>
<evidence type="ECO:0000256" key="1">
    <source>
        <dbReference type="ARBA" id="ARBA00011353"/>
    </source>
</evidence>
<dbReference type="OrthoDB" id="433924at2759"/>
<evidence type="ECO:0000313" key="4">
    <source>
        <dbReference type="Proteomes" id="UP000245910"/>
    </source>
</evidence>
<dbReference type="InterPro" id="IPR023780">
    <property type="entry name" value="Chromo_domain"/>
</dbReference>
<dbReference type="Gene3D" id="2.40.50.40">
    <property type="match status" value="1"/>
</dbReference>
<protein>
    <recommendedName>
        <fullName evidence="2">Chromo domain-containing protein</fullName>
    </recommendedName>
</protein>
<evidence type="ECO:0000313" key="3">
    <source>
        <dbReference type="EMBL" id="CEI70686.1"/>
    </source>
</evidence>
<dbReference type="PROSITE" id="PS50013">
    <property type="entry name" value="CHROMO_2"/>
    <property type="match status" value="1"/>
</dbReference>
<dbReference type="CDD" id="cd00024">
    <property type="entry name" value="CD_CSD"/>
    <property type="match status" value="1"/>
</dbReference>
<reference evidence="4" key="1">
    <citation type="submission" date="2014-10" db="EMBL/GenBank/DDBJ databases">
        <authorList>
            <person name="King R."/>
        </authorList>
    </citation>
    <scope>NUCLEOTIDE SEQUENCE [LARGE SCALE GENOMIC DNA]</scope>
    <source>
        <strain evidence="4">A3/5</strain>
    </source>
</reference>
<dbReference type="AlphaFoldDB" id="A0A2L2TZM3"/>
<dbReference type="Proteomes" id="UP000245910">
    <property type="component" value="Chromosome III"/>
</dbReference>
<organism evidence="3 4">
    <name type="scientific">Fusarium venenatum</name>
    <dbReference type="NCBI Taxonomy" id="56646"/>
    <lineage>
        <taxon>Eukaryota</taxon>
        <taxon>Fungi</taxon>
        <taxon>Dikarya</taxon>
        <taxon>Ascomycota</taxon>
        <taxon>Pezizomycotina</taxon>
        <taxon>Sordariomycetes</taxon>
        <taxon>Hypocreomycetidae</taxon>
        <taxon>Hypocreales</taxon>
        <taxon>Nectriaceae</taxon>
        <taxon>Fusarium</taxon>
    </lineage>
</organism>